<dbReference type="InterPro" id="IPR009030">
    <property type="entry name" value="Growth_fac_rcpt_cys_sf"/>
</dbReference>
<name>A0ABN7ST70_OIKDI</name>
<evidence type="ECO:0000313" key="1">
    <source>
        <dbReference type="EMBL" id="CAG5106616.1"/>
    </source>
</evidence>
<accession>A0ABN7ST70</accession>
<dbReference type="SUPFAM" id="SSF57184">
    <property type="entry name" value="Growth factor receptor domain"/>
    <property type="match status" value="1"/>
</dbReference>
<sequence length="486" mass="54748">MAPRRSSLVDQACTKSEPATVLKFSADLIYVSTIEPAVLESMILSEDAEMAVPQGLLDTINFQCRKKAKEYYGTFKFDYALAVELGNVLSVSPDFNGSNRRRRKAMAYFYDSYYYFGDDPVAAYEDKYQSQGFKHFSNKEEDIMLFDLALDLPEFEVAEGETDSGRSAVYGLPFSVRLNMTLSIRGRRNLNLQQQNLAHELFQNCTADLKEHFEGEIATDENLVTAGDNVASQMESSDILWNCPQGYQLTQTAESFVCNKCPEGTVYHEKRCMTCELGSYSNDGTTCRSCGAGDLTKTYLATSEADCFTPCLAKAPTQFLFLMDDQLNEEDLELVSDYFSGFFNITCRSSLNCAKFGVLKQQNSGLNFSFTPNSLNLSSLFKKKSKIRADAKNQSKVLNKIFKTKLSTSKNVVVFQIGNFKSQDLTVINKIFKETADSIITISTRNRRNEDIFQSVKDKNDIILLTEFREIRSLAETISERICASF</sequence>
<proteinExistence type="predicted"/>
<organism evidence="1 2">
    <name type="scientific">Oikopleura dioica</name>
    <name type="common">Tunicate</name>
    <dbReference type="NCBI Taxonomy" id="34765"/>
    <lineage>
        <taxon>Eukaryota</taxon>
        <taxon>Metazoa</taxon>
        <taxon>Chordata</taxon>
        <taxon>Tunicata</taxon>
        <taxon>Appendicularia</taxon>
        <taxon>Copelata</taxon>
        <taxon>Oikopleuridae</taxon>
        <taxon>Oikopleura</taxon>
    </lineage>
</organism>
<gene>
    <name evidence="1" type="ORF">OKIOD_LOCUS11686</name>
</gene>
<dbReference type="EMBL" id="OU015566">
    <property type="protein sequence ID" value="CAG5106616.1"/>
    <property type="molecule type" value="Genomic_DNA"/>
</dbReference>
<protein>
    <submittedName>
        <fullName evidence="1">Oidioi.mRNA.OKI2018_I69.chr1.g2921.t1.cds</fullName>
    </submittedName>
</protein>
<evidence type="ECO:0000313" key="2">
    <source>
        <dbReference type="Proteomes" id="UP001158576"/>
    </source>
</evidence>
<reference evidence="1 2" key="1">
    <citation type="submission" date="2021-04" db="EMBL/GenBank/DDBJ databases">
        <authorList>
            <person name="Bliznina A."/>
        </authorList>
    </citation>
    <scope>NUCLEOTIDE SEQUENCE [LARGE SCALE GENOMIC DNA]</scope>
</reference>
<keyword evidence="2" id="KW-1185">Reference proteome</keyword>
<dbReference type="Proteomes" id="UP001158576">
    <property type="component" value="Chromosome 1"/>
</dbReference>